<evidence type="ECO:0000256" key="4">
    <source>
        <dbReference type="ARBA" id="ARBA00022840"/>
    </source>
</evidence>
<keyword evidence="2" id="KW-0677">Repeat</keyword>
<keyword evidence="5" id="KW-0175">Coiled coil</keyword>
<dbReference type="Pfam" id="PF00005">
    <property type="entry name" value="ABC_tran"/>
    <property type="match status" value="2"/>
</dbReference>
<evidence type="ECO:0000313" key="8">
    <source>
        <dbReference type="Proteomes" id="UP000249886"/>
    </source>
</evidence>
<sequence>MPASFAHLRFDGVSVSFNTHRVLTNVSVTVPAQGVTGIIGENGCGKSTLLRLAAGLMPVDAGTITAVGPGGTRPRIGFLPQTPQIVPHETIEQTLESAIAYLRSITRTIEQAATLLAHSDSASERTEAAEAYATALEEAERLNVWDIDARVDAMLDGLGLSHLPRHRPTSHLSGGQLSRLALACVLLSSPDILLLDEPTNHLDDAATDYLQDMVSHWQGPVLIVSHDRSFLDTVATNLVDLDPRPLPHRQDDAIEYNGITRFSGTYSDYLQVQRDERRRWAQQYRDEQAELRRLKDAVHDSHSVGHGHEIPRTESRAARKFYADRNAKVVSRRVTNARSRLATLQQQQVSKPPRELRFAGFTAATGIGNSVTAGGLGELGGDNAVLAASNVSVSQRLSTVSLAIEVRDRWLITGANGVGKSTLLQVLVGELPPTSGRVTRLDGVRVGLLTQETRLPSPPTTQQWERPSASQKNLVRWTARRAYEQAVGIDRAAEVPLSTFGLLAARDETRVVTELSVGQQRRLALAILLANPPEVLLLDEPTNHLSLRLVTELEQAIPDYPGAIVVASHDRWLRNTWQGKRLHLAG</sequence>
<dbReference type="RefSeq" id="WP_005527185.1">
    <property type="nucleotide sequence ID" value="NZ_CAUOYC010000001.1"/>
</dbReference>
<dbReference type="GO" id="GO:0005524">
    <property type="term" value="F:ATP binding"/>
    <property type="evidence" value="ECO:0007669"/>
    <property type="project" value="UniProtKB-KW"/>
</dbReference>
<evidence type="ECO:0000256" key="3">
    <source>
        <dbReference type="ARBA" id="ARBA00022741"/>
    </source>
</evidence>
<dbReference type="PANTHER" id="PTHR19211">
    <property type="entry name" value="ATP-BINDING TRANSPORT PROTEIN-RELATED"/>
    <property type="match status" value="1"/>
</dbReference>
<dbReference type="SUPFAM" id="SSF52540">
    <property type="entry name" value="P-loop containing nucleoside triphosphate hydrolases"/>
    <property type="match status" value="2"/>
</dbReference>
<dbReference type="PANTHER" id="PTHR19211:SF123">
    <property type="entry name" value="ABC TRANSPORTER"/>
    <property type="match status" value="1"/>
</dbReference>
<dbReference type="InterPro" id="IPR017871">
    <property type="entry name" value="ABC_transporter-like_CS"/>
</dbReference>
<evidence type="ECO:0000259" key="6">
    <source>
        <dbReference type="PROSITE" id="PS50893"/>
    </source>
</evidence>
<feature type="domain" description="ABC transporter" evidence="6">
    <location>
        <begin position="379"/>
        <end position="586"/>
    </location>
</feature>
<dbReference type="GO" id="GO:0016887">
    <property type="term" value="F:ATP hydrolysis activity"/>
    <property type="evidence" value="ECO:0007669"/>
    <property type="project" value="InterPro"/>
</dbReference>
<keyword evidence="3" id="KW-0547">Nucleotide-binding</keyword>
<dbReference type="InterPro" id="IPR050611">
    <property type="entry name" value="ABCF"/>
</dbReference>
<dbReference type="EMBL" id="UARK01000031">
    <property type="protein sequence ID" value="SPW31421.1"/>
    <property type="molecule type" value="Genomic_DNA"/>
</dbReference>
<dbReference type="FunFam" id="3.40.50.300:FF:000011">
    <property type="entry name" value="Putative ABC transporter ATP-binding component"/>
    <property type="match status" value="1"/>
</dbReference>
<organism evidence="7 8">
    <name type="scientific">Corynebacterium matruchotii</name>
    <dbReference type="NCBI Taxonomy" id="43768"/>
    <lineage>
        <taxon>Bacteria</taxon>
        <taxon>Bacillati</taxon>
        <taxon>Actinomycetota</taxon>
        <taxon>Actinomycetes</taxon>
        <taxon>Mycobacteriales</taxon>
        <taxon>Corynebacteriaceae</taxon>
        <taxon>Corynebacterium</taxon>
    </lineage>
</organism>
<keyword evidence="1" id="KW-0813">Transport</keyword>
<gene>
    <name evidence="7" type="primary">yheS</name>
    <name evidence="7" type="ORF">NCTC10254_02172</name>
</gene>
<reference evidence="7 8" key="1">
    <citation type="submission" date="2018-06" db="EMBL/GenBank/DDBJ databases">
        <authorList>
            <consortium name="Pathogen Informatics"/>
            <person name="Doyle S."/>
        </authorList>
    </citation>
    <scope>NUCLEOTIDE SEQUENCE [LARGE SCALE GENOMIC DNA]</scope>
    <source>
        <strain evidence="7 8">NCTC10254</strain>
    </source>
</reference>
<dbReference type="PROSITE" id="PS00211">
    <property type="entry name" value="ABC_TRANSPORTER_1"/>
    <property type="match status" value="2"/>
</dbReference>
<dbReference type="CDD" id="cd03221">
    <property type="entry name" value="ABCF_EF-3"/>
    <property type="match status" value="1"/>
</dbReference>
<dbReference type="GO" id="GO:0022857">
    <property type="term" value="F:transmembrane transporter activity"/>
    <property type="evidence" value="ECO:0007669"/>
    <property type="project" value="UniProtKB-ARBA"/>
</dbReference>
<dbReference type="SMART" id="SM00382">
    <property type="entry name" value="AAA"/>
    <property type="match status" value="2"/>
</dbReference>
<proteinExistence type="predicted"/>
<dbReference type="InterPro" id="IPR015856">
    <property type="entry name" value="ABC_transpr_CbiO/EcfA_su"/>
</dbReference>
<evidence type="ECO:0000256" key="1">
    <source>
        <dbReference type="ARBA" id="ARBA00022448"/>
    </source>
</evidence>
<dbReference type="Gene3D" id="3.40.50.300">
    <property type="entry name" value="P-loop containing nucleotide triphosphate hydrolases"/>
    <property type="match status" value="2"/>
</dbReference>
<accession>A0A6H9XFN5</accession>
<evidence type="ECO:0000256" key="5">
    <source>
        <dbReference type="SAM" id="Coils"/>
    </source>
</evidence>
<dbReference type="Proteomes" id="UP000249886">
    <property type="component" value="Unassembled WGS sequence"/>
</dbReference>
<protein>
    <submittedName>
        <fullName evidence="7">ABC-type transporter, ATPase component</fullName>
    </submittedName>
</protein>
<dbReference type="GeneID" id="84575238"/>
<keyword evidence="4" id="KW-0067">ATP-binding</keyword>
<feature type="domain" description="ABC transporter" evidence="6">
    <location>
        <begin position="8"/>
        <end position="282"/>
    </location>
</feature>
<dbReference type="InterPro" id="IPR003439">
    <property type="entry name" value="ABC_transporter-like_ATP-bd"/>
</dbReference>
<dbReference type="GO" id="GO:0016020">
    <property type="term" value="C:membrane"/>
    <property type="evidence" value="ECO:0007669"/>
    <property type="project" value="InterPro"/>
</dbReference>
<dbReference type="InterPro" id="IPR027417">
    <property type="entry name" value="P-loop_NTPase"/>
</dbReference>
<feature type="coiled-coil region" evidence="5">
    <location>
        <begin position="270"/>
        <end position="297"/>
    </location>
</feature>
<dbReference type="PROSITE" id="PS50893">
    <property type="entry name" value="ABC_TRANSPORTER_2"/>
    <property type="match status" value="2"/>
</dbReference>
<evidence type="ECO:0000313" key="7">
    <source>
        <dbReference type="EMBL" id="SPW31421.1"/>
    </source>
</evidence>
<comment type="caution">
    <text evidence="7">The sequence shown here is derived from an EMBL/GenBank/DDBJ whole genome shotgun (WGS) entry which is preliminary data.</text>
</comment>
<evidence type="ECO:0000256" key="2">
    <source>
        <dbReference type="ARBA" id="ARBA00022737"/>
    </source>
</evidence>
<name>A0A6H9XFN5_9CORY</name>
<dbReference type="AlphaFoldDB" id="A0A6H9XFN5"/>
<dbReference type="InterPro" id="IPR003593">
    <property type="entry name" value="AAA+_ATPase"/>
</dbReference>
<dbReference type="CDD" id="cd03225">
    <property type="entry name" value="ABC_cobalt_CbiO_domain1"/>
    <property type="match status" value="1"/>
</dbReference>